<evidence type="ECO:0000313" key="2">
    <source>
        <dbReference type="Proteomes" id="UP000252355"/>
    </source>
</evidence>
<gene>
    <name evidence="1" type="ORF">OZSIB_3833</name>
</gene>
<accession>A0A367ZP99</accession>
<organism evidence="1 2">
    <name type="scientific">Candidatus Ozemobacter sibiricus</name>
    <dbReference type="NCBI Taxonomy" id="2268124"/>
    <lineage>
        <taxon>Bacteria</taxon>
        <taxon>Candidatus Ozemobacteria</taxon>
        <taxon>Candidatus Ozemobacterales</taxon>
        <taxon>Candidatus Ozemobacteraceae</taxon>
        <taxon>Candidatus Ozemobacter</taxon>
    </lineage>
</organism>
<reference evidence="1 2" key="1">
    <citation type="submission" date="2018-05" db="EMBL/GenBank/DDBJ databases">
        <title>A metagenomic window into the 2 km-deep terrestrial subsurface aquifer revealed taxonomically and functionally diverse microbial community comprising novel uncultured bacterial lineages.</title>
        <authorList>
            <person name="Kadnikov V.V."/>
            <person name="Mardanov A.V."/>
            <person name="Beletsky A.V."/>
            <person name="Banks D."/>
            <person name="Pimenov N.V."/>
            <person name="Frank Y.A."/>
            <person name="Karnachuk O.V."/>
            <person name="Ravin N.V."/>
        </authorList>
    </citation>
    <scope>NUCLEOTIDE SEQUENCE [LARGE SCALE GENOMIC DNA]</scope>
    <source>
        <strain evidence="1">BY5</strain>
    </source>
</reference>
<sequence>MKRRGFAYIIAVLILGLLAFMGLFLMQSSSVEYSQAALSVYATMSQQIAEAAADECFLALEEQFRDPTAAGKMGPLLNQGKDAKFFPDRTALNPSLLDILPDFAPYVTQTKLLLSHHMTRAGFFIEKIRAKIMDYRPIDCRPMNSPNCVYKPKDRDKSFNGPMSLDYQLSLGLDVTVGFRQGTKSHKFLYQITRDMKIVNVGPIARNYTMFTIFGPDPRNHQHEIKNDFQLGNGRLVLWNHPYQSRVYLHGPAVIGLENPDFAPTDRPAYQWAFSRKDPNGRPGPNHAFQYSVTYNGLSYLPFPARALWEPKKMFGNDILVETLNDYKDMSESEKRMFGHNTYLKGIIPRGDQNIWQSIGDFLSSYGDSTTKDYVRGKRVKQLFLPAGPYCRFPWRYVPDRVPSYFEPNRIAENWPDPDPHLRIEHRWVPGDAKYDNETKIYGETLHFRLIRGPEAMQVGYPIERWPEFSLCYGNHRNPESWGERFGEFFARIGRTCWNVVSFAPRWALTGLEAGYRAIFQPRDPSVPGGIDENNHLNLYPTNYKDFNRVTTIRMKSVDDIPKDPVDGKTWILDGCYSLDSFVTRGDVLYRGKGIIYVGMYSTEGSPDGNFVIRGSILKDPAHRQTSHLTLVYYPVLIDRATGRVGWPDFDRAQMVIEGHGKVIQASVFSMAGIRTTSGTLLDDEYRALGMDPAATPKKWAEKFKAEQLSQLQSKVNSIMGNYVNFFVKKARLDGDLWVMHDINSPFYFKDEGNGVYNIKVDYDEKDELMVHSVHLSPKIQHLYFTGATQ</sequence>
<evidence type="ECO:0000313" key="1">
    <source>
        <dbReference type="EMBL" id="RCK79964.1"/>
    </source>
</evidence>
<protein>
    <submittedName>
        <fullName evidence="1">Uncharacterized protein</fullName>
    </submittedName>
</protein>
<proteinExistence type="predicted"/>
<dbReference type="Proteomes" id="UP000252355">
    <property type="component" value="Unassembled WGS sequence"/>
</dbReference>
<name>A0A367ZP99_9BACT</name>
<comment type="caution">
    <text evidence="1">The sequence shown here is derived from an EMBL/GenBank/DDBJ whole genome shotgun (WGS) entry which is preliminary data.</text>
</comment>
<dbReference type="EMBL" id="QOQW01000009">
    <property type="protein sequence ID" value="RCK79964.1"/>
    <property type="molecule type" value="Genomic_DNA"/>
</dbReference>
<dbReference type="AlphaFoldDB" id="A0A367ZP99"/>